<comment type="caution">
    <text evidence="1">The sequence shown here is derived from an EMBL/GenBank/DDBJ whole genome shotgun (WGS) entry which is preliminary data.</text>
</comment>
<dbReference type="EMBL" id="JABWUV010000007">
    <property type="protein sequence ID" value="KAF6341526.1"/>
    <property type="molecule type" value="Genomic_DNA"/>
</dbReference>
<proteinExistence type="predicted"/>
<organism evidence="1 2">
    <name type="scientific">Myotis myotis</name>
    <name type="common">Greater mouse-eared bat</name>
    <name type="synonym">Vespertilio myotis</name>
    <dbReference type="NCBI Taxonomy" id="51298"/>
    <lineage>
        <taxon>Eukaryota</taxon>
        <taxon>Metazoa</taxon>
        <taxon>Chordata</taxon>
        <taxon>Craniata</taxon>
        <taxon>Vertebrata</taxon>
        <taxon>Euteleostomi</taxon>
        <taxon>Mammalia</taxon>
        <taxon>Eutheria</taxon>
        <taxon>Laurasiatheria</taxon>
        <taxon>Chiroptera</taxon>
        <taxon>Yangochiroptera</taxon>
        <taxon>Vespertilionidae</taxon>
        <taxon>Myotis</taxon>
    </lineage>
</organism>
<evidence type="ECO:0000313" key="1">
    <source>
        <dbReference type="EMBL" id="KAF6341526.1"/>
    </source>
</evidence>
<dbReference type="Proteomes" id="UP000527355">
    <property type="component" value="Unassembled WGS sequence"/>
</dbReference>
<sequence>MQHMQEEKNVLTKNTDRLLNNENAVLTVACSSPCDAREHVHGHSLAHCYLLTALGTESHLRFLPPKPPHVPGPRVVPITHDSLYLRQATYFSEVPCGNWESVKQKSYKGFFQSVFHTILTYYDKNK</sequence>
<reference evidence="1 2" key="1">
    <citation type="journal article" date="2020" name="Nature">
        <title>Six reference-quality genomes reveal evolution of bat adaptations.</title>
        <authorList>
            <person name="Jebb D."/>
            <person name="Huang Z."/>
            <person name="Pippel M."/>
            <person name="Hughes G.M."/>
            <person name="Lavrichenko K."/>
            <person name="Devanna P."/>
            <person name="Winkler S."/>
            <person name="Jermiin L.S."/>
            <person name="Skirmuntt E.C."/>
            <person name="Katzourakis A."/>
            <person name="Burkitt-Gray L."/>
            <person name="Ray D.A."/>
            <person name="Sullivan K.A.M."/>
            <person name="Roscito J.G."/>
            <person name="Kirilenko B.M."/>
            <person name="Davalos L.M."/>
            <person name="Corthals A.P."/>
            <person name="Power M.L."/>
            <person name="Jones G."/>
            <person name="Ransome R.D."/>
            <person name="Dechmann D.K.N."/>
            <person name="Locatelli A.G."/>
            <person name="Puechmaille S.J."/>
            <person name="Fedrigo O."/>
            <person name="Jarvis E.D."/>
            <person name="Hiller M."/>
            <person name="Vernes S.C."/>
            <person name="Myers E.W."/>
            <person name="Teeling E.C."/>
        </authorList>
    </citation>
    <scope>NUCLEOTIDE SEQUENCE [LARGE SCALE GENOMIC DNA]</scope>
    <source>
        <strain evidence="1">MMyoMyo1</strain>
        <tissue evidence="1">Flight muscle</tissue>
    </source>
</reference>
<gene>
    <name evidence="1" type="ORF">mMyoMyo1_011942</name>
</gene>
<accession>A0A7J7WWC2</accession>
<protein>
    <submittedName>
        <fullName evidence="1">Uncharacterized protein</fullName>
    </submittedName>
</protein>
<dbReference type="AlphaFoldDB" id="A0A7J7WWC2"/>
<keyword evidence="2" id="KW-1185">Reference proteome</keyword>
<name>A0A7J7WWC2_MYOMY</name>
<evidence type="ECO:0000313" key="2">
    <source>
        <dbReference type="Proteomes" id="UP000527355"/>
    </source>
</evidence>